<feature type="compositionally biased region" description="Polar residues" evidence="1">
    <location>
        <begin position="149"/>
        <end position="160"/>
    </location>
</feature>
<feature type="region of interest" description="Disordered" evidence="1">
    <location>
        <begin position="1"/>
        <end position="81"/>
    </location>
</feature>
<organism evidence="2 3">
    <name type="scientific">Hebeloma cylindrosporum</name>
    <dbReference type="NCBI Taxonomy" id="76867"/>
    <lineage>
        <taxon>Eukaryota</taxon>
        <taxon>Fungi</taxon>
        <taxon>Dikarya</taxon>
        <taxon>Basidiomycota</taxon>
        <taxon>Agaricomycotina</taxon>
        <taxon>Agaricomycetes</taxon>
        <taxon>Agaricomycetidae</taxon>
        <taxon>Agaricales</taxon>
        <taxon>Agaricineae</taxon>
        <taxon>Hymenogastraceae</taxon>
        <taxon>Hebeloma</taxon>
    </lineage>
</organism>
<keyword evidence="3" id="KW-1185">Reference proteome</keyword>
<dbReference type="Proteomes" id="UP000053424">
    <property type="component" value="Unassembled WGS sequence"/>
</dbReference>
<sequence length="228" mass="24295">MFLISPDIGTDGASGPKDADAGEEDNPAESDDDDGDLEDLFGDDEYKVERAFRDSGLEAESKLDGSFQESPMPKLDKGKGKAIEEPEYIEHITETIPPLLDKGKGKEIDVLDNRGLLLFSSTLPAVGLILPAIGPRHFSGTSSFPLQTSSSNFMDGSQPSGDPMSIDDTAAQASQAGSSFPLPAESHSYGLAPGQLVNPSSAFRYSPYSAFTPFAPTVHTGGRWTSRY</sequence>
<reference evidence="2 3" key="1">
    <citation type="submission" date="2014-04" db="EMBL/GenBank/DDBJ databases">
        <authorList>
            <consortium name="DOE Joint Genome Institute"/>
            <person name="Kuo A."/>
            <person name="Gay G."/>
            <person name="Dore J."/>
            <person name="Kohler A."/>
            <person name="Nagy L.G."/>
            <person name="Floudas D."/>
            <person name="Copeland A."/>
            <person name="Barry K.W."/>
            <person name="Cichocki N."/>
            <person name="Veneault-Fourrey C."/>
            <person name="LaButti K."/>
            <person name="Lindquist E.A."/>
            <person name="Lipzen A."/>
            <person name="Lundell T."/>
            <person name="Morin E."/>
            <person name="Murat C."/>
            <person name="Sun H."/>
            <person name="Tunlid A."/>
            <person name="Henrissat B."/>
            <person name="Grigoriev I.V."/>
            <person name="Hibbett D.S."/>
            <person name="Martin F."/>
            <person name="Nordberg H.P."/>
            <person name="Cantor M.N."/>
            <person name="Hua S.X."/>
        </authorList>
    </citation>
    <scope>NUCLEOTIDE SEQUENCE [LARGE SCALE GENOMIC DNA]</scope>
    <source>
        <strain evidence="3">h7</strain>
    </source>
</reference>
<accession>A0A0C2XJD5</accession>
<gene>
    <name evidence="2" type="ORF">M413DRAFT_30579</name>
</gene>
<dbReference type="HOGENOM" id="CLU_1214893_0_0_1"/>
<feature type="compositionally biased region" description="Acidic residues" evidence="1">
    <location>
        <begin position="21"/>
        <end position="43"/>
    </location>
</feature>
<evidence type="ECO:0000313" key="2">
    <source>
        <dbReference type="EMBL" id="KIM37928.1"/>
    </source>
</evidence>
<feature type="compositionally biased region" description="Basic and acidic residues" evidence="1">
    <location>
        <begin position="44"/>
        <end position="63"/>
    </location>
</feature>
<name>A0A0C2XJD5_HEBCY</name>
<feature type="region of interest" description="Disordered" evidence="1">
    <location>
        <begin position="149"/>
        <end position="179"/>
    </location>
</feature>
<proteinExistence type="predicted"/>
<dbReference type="AlphaFoldDB" id="A0A0C2XJD5"/>
<evidence type="ECO:0000256" key="1">
    <source>
        <dbReference type="SAM" id="MobiDB-lite"/>
    </source>
</evidence>
<protein>
    <submittedName>
        <fullName evidence="2">Uncharacterized protein</fullName>
    </submittedName>
</protein>
<dbReference type="EMBL" id="KN831794">
    <property type="protein sequence ID" value="KIM37928.1"/>
    <property type="molecule type" value="Genomic_DNA"/>
</dbReference>
<evidence type="ECO:0000313" key="3">
    <source>
        <dbReference type="Proteomes" id="UP000053424"/>
    </source>
</evidence>
<reference evidence="3" key="2">
    <citation type="submission" date="2015-01" db="EMBL/GenBank/DDBJ databases">
        <title>Evolutionary Origins and Diversification of the Mycorrhizal Mutualists.</title>
        <authorList>
            <consortium name="DOE Joint Genome Institute"/>
            <consortium name="Mycorrhizal Genomics Consortium"/>
            <person name="Kohler A."/>
            <person name="Kuo A."/>
            <person name="Nagy L.G."/>
            <person name="Floudas D."/>
            <person name="Copeland A."/>
            <person name="Barry K.W."/>
            <person name="Cichocki N."/>
            <person name="Veneault-Fourrey C."/>
            <person name="LaButti K."/>
            <person name="Lindquist E.A."/>
            <person name="Lipzen A."/>
            <person name="Lundell T."/>
            <person name="Morin E."/>
            <person name="Murat C."/>
            <person name="Riley R."/>
            <person name="Ohm R."/>
            <person name="Sun H."/>
            <person name="Tunlid A."/>
            <person name="Henrissat B."/>
            <person name="Grigoriev I.V."/>
            <person name="Hibbett D.S."/>
            <person name="Martin F."/>
        </authorList>
    </citation>
    <scope>NUCLEOTIDE SEQUENCE [LARGE SCALE GENOMIC DNA]</scope>
    <source>
        <strain evidence="3">h7</strain>
    </source>
</reference>